<gene>
    <name evidence="2" type="ORF">SAMN04488516_10123</name>
</gene>
<keyword evidence="1" id="KW-1133">Transmembrane helix</keyword>
<organism evidence="2 3">
    <name type="scientific">Desulfonauticus submarinus</name>
    <dbReference type="NCBI Taxonomy" id="206665"/>
    <lineage>
        <taxon>Bacteria</taxon>
        <taxon>Pseudomonadati</taxon>
        <taxon>Thermodesulfobacteriota</taxon>
        <taxon>Desulfovibrionia</taxon>
        <taxon>Desulfovibrionales</taxon>
        <taxon>Desulfonauticaceae</taxon>
        <taxon>Desulfonauticus</taxon>
    </lineage>
</organism>
<dbReference type="RefSeq" id="WP_092061519.1">
    <property type="nucleotide sequence ID" value="NZ_FNIN01000001.1"/>
</dbReference>
<feature type="transmembrane region" description="Helical" evidence="1">
    <location>
        <begin position="137"/>
        <end position="161"/>
    </location>
</feature>
<keyword evidence="3" id="KW-1185">Reference proteome</keyword>
<reference evidence="2 3" key="1">
    <citation type="submission" date="2016-10" db="EMBL/GenBank/DDBJ databases">
        <authorList>
            <person name="de Groot N.N."/>
        </authorList>
    </citation>
    <scope>NUCLEOTIDE SEQUENCE [LARGE SCALE GENOMIC DNA]</scope>
    <source>
        <strain evidence="2 3">DSM 15269</strain>
    </source>
</reference>
<accession>A0A1G9ZJ38</accession>
<keyword evidence="1" id="KW-0472">Membrane</keyword>
<feature type="transmembrane region" description="Helical" evidence="1">
    <location>
        <begin position="6"/>
        <end position="36"/>
    </location>
</feature>
<evidence type="ECO:0000313" key="3">
    <source>
        <dbReference type="Proteomes" id="UP000199602"/>
    </source>
</evidence>
<dbReference type="Proteomes" id="UP000199602">
    <property type="component" value="Unassembled WGS sequence"/>
</dbReference>
<proteinExistence type="predicted"/>
<dbReference type="InterPro" id="IPR007403">
    <property type="entry name" value="DUF456"/>
</dbReference>
<dbReference type="AlphaFoldDB" id="A0A1G9ZJ38"/>
<evidence type="ECO:0008006" key="4">
    <source>
        <dbReference type="Google" id="ProtNLM"/>
    </source>
</evidence>
<dbReference type="STRING" id="206665.SAMN04488516_10123"/>
<keyword evidence="1" id="KW-0812">Transmembrane</keyword>
<dbReference type="EMBL" id="FNIN01000001">
    <property type="protein sequence ID" value="SDN20596.1"/>
    <property type="molecule type" value="Genomic_DNA"/>
</dbReference>
<evidence type="ECO:0000256" key="1">
    <source>
        <dbReference type="SAM" id="Phobius"/>
    </source>
</evidence>
<feature type="transmembrane region" description="Helical" evidence="1">
    <location>
        <begin position="83"/>
        <end position="116"/>
    </location>
</feature>
<feature type="transmembrane region" description="Helical" evidence="1">
    <location>
        <begin position="48"/>
        <end position="71"/>
    </location>
</feature>
<sequence length="168" mass="18168">MILFIYVFIFLLFLFWALNFLSLPGNWLMLISLGIVDYFSQAIHFGKWYWLGFVFLALAAEIVEWVGQYIGGKKYGLSKKGNIAAIVGAIIGSILGVPFFFGFGALIGALLGAYVGSLGLEYLTEKSWELAHQKAKGAFLGKALGLAAKLGLGIAILSLAIPKLLQSG</sequence>
<evidence type="ECO:0000313" key="2">
    <source>
        <dbReference type="EMBL" id="SDN20596.1"/>
    </source>
</evidence>
<name>A0A1G9ZJ38_9BACT</name>
<protein>
    <recommendedName>
        <fullName evidence="4">DUF456 domain-containing protein</fullName>
    </recommendedName>
</protein>
<dbReference type="Pfam" id="PF04306">
    <property type="entry name" value="DUF456"/>
    <property type="match status" value="1"/>
</dbReference>